<evidence type="ECO:0000256" key="1">
    <source>
        <dbReference type="SAM" id="Phobius"/>
    </source>
</evidence>
<sequence>MGVDGVVNLYKDELVSRGGCFYRRRKRKPRPEEQLPKGCLPGEKLSLAEALARIDPCHLAAFLANAPECPPGFVVFDLVDYFSSALTGVSSVEYQYPWPNMNNLRDVIDLPFRHVPEPVFEAAEDWIEKVELKEVTNFVLWSFCWIHDRVVGITAEPYSEGYYHLERSPEMLPFTVWMMAQVAQVDLWSGLHSWASNLLPLVRDKLKDNPRSINLILQLVEHVCLEPGALETILEDVDEDERLFPIPSFEILLPLTFPASFERVKVTKRFEAVYPLLKEVALADADAAGIEGLKKVTQMFDVSLKLAEQGNPVLAKEATAIAIWCVTKNTQDTERFEAFYPSLRKVALSDALGVEEMIQITPHIFASSFKFAAEENPVLAKEATAIAILCLTKNVYYCCNRWDKVCMDNPKASVALLKKLVDEWEDHSLKPSSSETRILNLTMKSFVVKAMEKVTLPKAFAKIDPSDLARSLAGSIPSSVEELISKLVDYFGRPLSRVILEYKYPWSEMKYLGQLIDFPFRHIPGPIYNIAADWIDKAEDKTLCNFVIWSFDWTRDRLAGETTDLHSEVSQVDLCTGLHSWAWNLLPLVCDKFKCHTRSMNLIMQLMKNVLSHRMSRDIFLTNAARPGVPRLFPITSFEMLLPLTFPASFERVNEDTERFQAVYPLLKEVALADAPGIEEMKQVTQFIFDFSLKFAEQGNADLAKEATSIAVWCVTKNVDCCDHWERVYMENPKASVALLKKLVDEWKDHSLKLTSSRRDTRVLNLTMKLFMLKNERGITGGGGAKCSIYKEADKYCKEISRRLSRGISFLKGCGAISVVVILVAVLLQWFYLTSMRVVSE</sequence>
<name>A0A6D2HBL8_9BRAS</name>
<proteinExistence type="predicted"/>
<reference evidence="2" key="1">
    <citation type="submission" date="2020-01" db="EMBL/GenBank/DDBJ databases">
        <authorList>
            <person name="Mishra B."/>
        </authorList>
    </citation>
    <scope>NUCLEOTIDE SEQUENCE [LARGE SCALE GENOMIC DNA]</scope>
</reference>
<keyword evidence="1" id="KW-1133">Transmembrane helix</keyword>
<gene>
    <name evidence="2" type="ORF">MERR_LOCUS635</name>
</gene>
<evidence type="ECO:0000313" key="2">
    <source>
        <dbReference type="EMBL" id="CAA7013401.1"/>
    </source>
</evidence>
<dbReference type="Proteomes" id="UP000467841">
    <property type="component" value="Unassembled WGS sequence"/>
</dbReference>
<feature type="transmembrane region" description="Helical" evidence="1">
    <location>
        <begin position="810"/>
        <end position="833"/>
    </location>
</feature>
<keyword evidence="1" id="KW-0472">Membrane</keyword>
<dbReference type="PANTHER" id="PTHR13448">
    <property type="entry name" value="TRANSMEMBRANE PROTEIN 214"/>
    <property type="match status" value="1"/>
</dbReference>
<organism evidence="2 3">
    <name type="scientific">Microthlaspi erraticum</name>
    <dbReference type="NCBI Taxonomy" id="1685480"/>
    <lineage>
        <taxon>Eukaryota</taxon>
        <taxon>Viridiplantae</taxon>
        <taxon>Streptophyta</taxon>
        <taxon>Embryophyta</taxon>
        <taxon>Tracheophyta</taxon>
        <taxon>Spermatophyta</taxon>
        <taxon>Magnoliopsida</taxon>
        <taxon>eudicotyledons</taxon>
        <taxon>Gunneridae</taxon>
        <taxon>Pentapetalae</taxon>
        <taxon>rosids</taxon>
        <taxon>malvids</taxon>
        <taxon>Brassicales</taxon>
        <taxon>Brassicaceae</taxon>
        <taxon>Coluteocarpeae</taxon>
        <taxon>Microthlaspi</taxon>
    </lineage>
</organism>
<keyword evidence="3" id="KW-1185">Reference proteome</keyword>
<dbReference type="EMBL" id="CACVBM020000044">
    <property type="protein sequence ID" value="CAA7013401.1"/>
    <property type="molecule type" value="Genomic_DNA"/>
</dbReference>
<dbReference type="AlphaFoldDB" id="A0A6D2HBL8"/>
<dbReference type="GO" id="GO:0005794">
    <property type="term" value="C:Golgi apparatus"/>
    <property type="evidence" value="ECO:0007669"/>
    <property type="project" value="TreeGrafter"/>
</dbReference>
<dbReference type="PANTHER" id="PTHR13448:SF13">
    <property type="entry name" value="(RAPE) HYPOTHETICAL PROTEIN"/>
    <property type="match status" value="1"/>
</dbReference>
<dbReference type="InterPro" id="IPR019308">
    <property type="entry name" value="TMEM214"/>
</dbReference>
<accession>A0A6D2HBL8</accession>
<protein>
    <submittedName>
        <fullName evidence="2">Uncharacterized protein</fullName>
    </submittedName>
</protein>
<dbReference type="GO" id="GO:0005783">
    <property type="term" value="C:endoplasmic reticulum"/>
    <property type="evidence" value="ECO:0007669"/>
    <property type="project" value="TreeGrafter"/>
</dbReference>
<evidence type="ECO:0000313" key="3">
    <source>
        <dbReference type="Proteomes" id="UP000467841"/>
    </source>
</evidence>
<keyword evidence="1" id="KW-0812">Transmembrane</keyword>
<comment type="caution">
    <text evidence="2">The sequence shown here is derived from an EMBL/GenBank/DDBJ whole genome shotgun (WGS) entry which is preliminary data.</text>
</comment>
<dbReference type="OrthoDB" id="10022292at2759"/>